<organism evidence="1 2">
    <name type="scientific">Pontibacter toksunensis</name>
    <dbReference type="NCBI Taxonomy" id="1332631"/>
    <lineage>
        <taxon>Bacteria</taxon>
        <taxon>Pseudomonadati</taxon>
        <taxon>Bacteroidota</taxon>
        <taxon>Cytophagia</taxon>
        <taxon>Cytophagales</taxon>
        <taxon>Hymenobacteraceae</taxon>
        <taxon>Pontibacter</taxon>
    </lineage>
</organism>
<keyword evidence="2" id="KW-1185">Reference proteome</keyword>
<name>A0ABW6C554_9BACT</name>
<evidence type="ECO:0000313" key="1">
    <source>
        <dbReference type="EMBL" id="MFD3003997.1"/>
    </source>
</evidence>
<sequence length="85" mass="9969">MMKLSVFCCYSLHQRARILQECGQELLLRQCMSCSVFLYHMDEFFAEVWISPTDSRVVLVHGFKDTKLLEPYLHKIDILVVTEGK</sequence>
<gene>
    <name evidence="1" type="ORF">ACFS7Z_26840</name>
</gene>
<protein>
    <submittedName>
        <fullName evidence="1">Uncharacterized protein</fullName>
    </submittedName>
</protein>
<dbReference type="RefSeq" id="WP_377492471.1">
    <property type="nucleotide sequence ID" value="NZ_JBHUOX010000064.1"/>
</dbReference>
<dbReference type="Proteomes" id="UP001597641">
    <property type="component" value="Unassembled WGS sequence"/>
</dbReference>
<dbReference type="EMBL" id="JBHUOX010000064">
    <property type="protein sequence ID" value="MFD3003997.1"/>
    <property type="molecule type" value="Genomic_DNA"/>
</dbReference>
<comment type="caution">
    <text evidence="1">The sequence shown here is derived from an EMBL/GenBank/DDBJ whole genome shotgun (WGS) entry which is preliminary data.</text>
</comment>
<reference evidence="2" key="1">
    <citation type="journal article" date="2019" name="Int. J. Syst. Evol. Microbiol.">
        <title>The Global Catalogue of Microorganisms (GCM) 10K type strain sequencing project: providing services to taxonomists for standard genome sequencing and annotation.</title>
        <authorList>
            <consortium name="The Broad Institute Genomics Platform"/>
            <consortium name="The Broad Institute Genome Sequencing Center for Infectious Disease"/>
            <person name="Wu L."/>
            <person name="Ma J."/>
        </authorList>
    </citation>
    <scope>NUCLEOTIDE SEQUENCE [LARGE SCALE GENOMIC DNA]</scope>
    <source>
        <strain evidence="2">KCTC 23984</strain>
    </source>
</reference>
<evidence type="ECO:0000313" key="2">
    <source>
        <dbReference type="Proteomes" id="UP001597641"/>
    </source>
</evidence>
<accession>A0ABW6C554</accession>
<proteinExistence type="predicted"/>